<dbReference type="AlphaFoldDB" id="A0A376UG48"/>
<gene>
    <name evidence="1" type="ORF">NCTC8622_07694</name>
</gene>
<protein>
    <submittedName>
        <fullName evidence="1">Uncharacterized protein</fullName>
    </submittedName>
</protein>
<evidence type="ECO:0000313" key="2">
    <source>
        <dbReference type="Proteomes" id="UP000254079"/>
    </source>
</evidence>
<dbReference type="Proteomes" id="UP000254079">
    <property type="component" value="Unassembled WGS sequence"/>
</dbReference>
<dbReference type="EMBL" id="UGCP01000002">
    <property type="protein sequence ID" value="STI88495.1"/>
    <property type="molecule type" value="Genomic_DNA"/>
</dbReference>
<reference evidence="1 2" key="1">
    <citation type="submission" date="2018-06" db="EMBL/GenBank/DDBJ databases">
        <authorList>
            <consortium name="Pathogen Informatics"/>
            <person name="Doyle S."/>
        </authorList>
    </citation>
    <scope>NUCLEOTIDE SEQUENCE [LARGE SCALE GENOMIC DNA]</scope>
    <source>
        <strain evidence="1 2">NCTC8622</strain>
    </source>
</reference>
<sequence length="81" mass="9001">MNKQRFQGNFYRFRGLNTLPDDDLTFHPAFLASGRKQALPGILLFAITAAGTARRVDLNTIDTLQTAHQRTAASTFASDFL</sequence>
<evidence type="ECO:0000313" key="1">
    <source>
        <dbReference type="EMBL" id="STI88495.1"/>
    </source>
</evidence>
<proteinExistence type="predicted"/>
<accession>A0A376UG48</accession>
<organism evidence="1 2">
    <name type="scientific">Escherichia coli</name>
    <dbReference type="NCBI Taxonomy" id="562"/>
    <lineage>
        <taxon>Bacteria</taxon>
        <taxon>Pseudomonadati</taxon>
        <taxon>Pseudomonadota</taxon>
        <taxon>Gammaproteobacteria</taxon>
        <taxon>Enterobacterales</taxon>
        <taxon>Enterobacteriaceae</taxon>
        <taxon>Escherichia</taxon>
    </lineage>
</organism>
<name>A0A376UG48_ECOLX</name>